<reference evidence="1 2" key="1">
    <citation type="submission" date="2014-12" db="EMBL/GenBank/DDBJ databases">
        <title>Draft genome sequences of 29 type strains of Enterococci.</title>
        <authorList>
            <person name="Zhong Z."/>
            <person name="Sun Z."/>
            <person name="Liu W."/>
            <person name="Zhang W."/>
            <person name="Zhang H."/>
        </authorList>
    </citation>
    <scope>NUCLEOTIDE SEQUENCE [LARGE SCALE GENOMIC DNA]</scope>
    <source>
        <strain evidence="1 2">DSM 22801</strain>
    </source>
</reference>
<dbReference type="EMBL" id="JXLC01000023">
    <property type="protein sequence ID" value="OJG89339.1"/>
    <property type="molecule type" value="Genomic_DNA"/>
</dbReference>
<dbReference type="Proteomes" id="UP000183039">
    <property type="component" value="Unassembled WGS sequence"/>
</dbReference>
<organism evidence="1 2">
    <name type="scientific">Enterococcus silesiacus</name>
    <dbReference type="NCBI Taxonomy" id="332949"/>
    <lineage>
        <taxon>Bacteria</taxon>
        <taxon>Bacillati</taxon>
        <taxon>Bacillota</taxon>
        <taxon>Bacilli</taxon>
        <taxon>Lactobacillales</taxon>
        <taxon>Enterococcaceae</taxon>
        <taxon>Enterococcus</taxon>
    </lineage>
</organism>
<dbReference type="AlphaFoldDB" id="A0AA91JN97"/>
<proteinExistence type="predicted"/>
<comment type="caution">
    <text evidence="1">The sequence shown here is derived from an EMBL/GenBank/DDBJ whole genome shotgun (WGS) entry which is preliminary data.</text>
</comment>
<gene>
    <name evidence="1" type="ORF">RV15_GL001646</name>
</gene>
<sequence>MLLFFAADSYFERGAKPMFSFVPRSIIRYFNRTQLKSAVRYPKL</sequence>
<evidence type="ECO:0000313" key="2">
    <source>
        <dbReference type="Proteomes" id="UP000183039"/>
    </source>
</evidence>
<name>A0AA91JN97_9ENTE</name>
<protein>
    <submittedName>
        <fullName evidence="1">Uncharacterized protein</fullName>
    </submittedName>
</protein>
<evidence type="ECO:0000313" key="1">
    <source>
        <dbReference type="EMBL" id="OJG89339.1"/>
    </source>
</evidence>
<accession>A0AA91JN97</accession>